<comment type="catalytic activity">
    <reaction evidence="3">
        <text>[protein]-L-glutamate 5-O-methyl ester + H2O = L-glutamyl-[protein] + methanol + H(+)</text>
        <dbReference type="Rhea" id="RHEA:23236"/>
        <dbReference type="Rhea" id="RHEA-COMP:10208"/>
        <dbReference type="Rhea" id="RHEA-COMP:10311"/>
        <dbReference type="ChEBI" id="CHEBI:15377"/>
        <dbReference type="ChEBI" id="CHEBI:15378"/>
        <dbReference type="ChEBI" id="CHEBI:17790"/>
        <dbReference type="ChEBI" id="CHEBI:29973"/>
        <dbReference type="ChEBI" id="CHEBI:82795"/>
        <dbReference type="EC" id="3.1.1.61"/>
    </reaction>
</comment>
<dbReference type="CDD" id="cd16433">
    <property type="entry name" value="CheB"/>
    <property type="match status" value="1"/>
</dbReference>
<keyword evidence="1 4" id="KW-0378">Hydrolase</keyword>
<gene>
    <name evidence="6" type="ORF">HWI92_06945</name>
</gene>
<feature type="active site" evidence="4">
    <location>
        <position position="39"/>
    </location>
</feature>
<name>A0ABX7I3L5_9BACT</name>
<organism evidence="6 7">
    <name type="scientific">Dyadobacter sandarakinus</name>
    <dbReference type="NCBI Taxonomy" id="2747268"/>
    <lineage>
        <taxon>Bacteria</taxon>
        <taxon>Pseudomonadati</taxon>
        <taxon>Bacteroidota</taxon>
        <taxon>Cytophagia</taxon>
        <taxon>Cytophagales</taxon>
        <taxon>Spirosomataceae</taxon>
        <taxon>Dyadobacter</taxon>
    </lineage>
</organism>
<dbReference type="InterPro" id="IPR035909">
    <property type="entry name" value="CheB_C"/>
</dbReference>
<evidence type="ECO:0000313" key="6">
    <source>
        <dbReference type="EMBL" id="QRR00661.1"/>
    </source>
</evidence>
<reference evidence="6 7" key="1">
    <citation type="submission" date="2020-06" db="EMBL/GenBank/DDBJ databases">
        <title>Dyadobacter sandarakinus sp. nov., isolated from the soil of the Arctic Yellow River Station.</title>
        <authorList>
            <person name="Zhang Y."/>
            <person name="Peng F."/>
        </authorList>
    </citation>
    <scope>NUCLEOTIDE SEQUENCE [LARGE SCALE GENOMIC DNA]</scope>
    <source>
        <strain evidence="6 7">Q3-56</strain>
    </source>
</reference>
<keyword evidence="7" id="KW-1185">Reference proteome</keyword>
<proteinExistence type="predicted"/>
<protein>
    <recommendedName>
        <fullName evidence="2">protein-glutamate methylesterase</fullName>
        <ecNumber evidence="2">3.1.1.61</ecNumber>
    </recommendedName>
</protein>
<dbReference type="PANTHER" id="PTHR42872">
    <property type="entry name" value="PROTEIN-GLUTAMATE METHYLESTERASE/PROTEIN-GLUTAMINE GLUTAMINASE"/>
    <property type="match status" value="1"/>
</dbReference>
<dbReference type="EMBL" id="CP056775">
    <property type="protein sequence ID" value="QRR00661.1"/>
    <property type="molecule type" value="Genomic_DNA"/>
</dbReference>
<dbReference type="PROSITE" id="PS50122">
    <property type="entry name" value="CHEB"/>
    <property type="match status" value="1"/>
</dbReference>
<accession>A0ABX7I3L5</accession>
<dbReference type="InterPro" id="IPR011247">
    <property type="entry name" value="Chemotax_prot-Glu_Me-esterase"/>
</dbReference>
<dbReference type="RefSeq" id="WP_204662010.1">
    <property type="nucleotide sequence ID" value="NZ_CP056775.1"/>
</dbReference>
<evidence type="ECO:0000256" key="2">
    <source>
        <dbReference type="ARBA" id="ARBA00039140"/>
    </source>
</evidence>
<dbReference type="EC" id="3.1.1.61" evidence="2"/>
<evidence type="ECO:0000256" key="3">
    <source>
        <dbReference type="ARBA" id="ARBA00048267"/>
    </source>
</evidence>
<dbReference type="PIRSF" id="PIRSF036461">
    <property type="entry name" value="Chmtx_methlestr"/>
    <property type="match status" value="1"/>
</dbReference>
<feature type="active site" evidence="4">
    <location>
        <position position="12"/>
    </location>
</feature>
<evidence type="ECO:0000313" key="7">
    <source>
        <dbReference type="Proteomes" id="UP000612680"/>
    </source>
</evidence>
<sequence length="348" mass="37439">MENRNIIVIGASAGGISALKQLCSSLPADLNASVFIVWHMAPAVRGVLPQILNQVSAIHAAHGVDGEPIVSNRMYIAPPDHHMLIEQGRIRISHGPKENRFRPAVDPLFRSAAYTYGNRVIGVVLSGALDDGTAGLWTIKYRGGLTIVQDPIDAEVSSMPDSAIRQVTIDHIIPAEQMGPLLAKLVQDPANKDTPIAMEEDEKTKAELEIAGADTASGTSIFQFGVPSTYACPECHGVLTMLKDGNITRFRCHTGHAFSADALLEALTESIEDSLYNAIRGVDESVILLNHLGDHFAEANQPRAAAVYFQRATKVSEQAAMVRKAIRLAGLSADDEEPDAPENPKMPV</sequence>
<evidence type="ECO:0000259" key="5">
    <source>
        <dbReference type="PROSITE" id="PS50122"/>
    </source>
</evidence>
<dbReference type="Gene3D" id="3.40.50.180">
    <property type="entry name" value="Methylesterase CheB, C-terminal domain"/>
    <property type="match status" value="1"/>
</dbReference>
<dbReference type="InterPro" id="IPR000673">
    <property type="entry name" value="Sig_transdc_resp-reg_Me-estase"/>
</dbReference>
<evidence type="ECO:0000256" key="4">
    <source>
        <dbReference type="PROSITE-ProRule" id="PRU00050"/>
    </source>
</evidence>
<dbReference type="Proteomes" id="UP000612680">
    <property type="component" value="Chromosome"/>
</dbReference>
<feature type="active site" evidence="4">
    <location>
        <position position="131"/>
    </location>
</feature>
<feature type="domain" description="CheB-type methylesterase" evidence="5">
    <location>
        <begin position="1"/>
        <end position="189"/>
    </location>
</feature>
<dbReference type="PANTHER" id="PTHR42872:SF6">
    <property type="entry name" value="PROTEIN-GLUTAMATE METHYLESTERASE_PROTEIN-GLUTAMINE GLUTAMINASE"/>
    <property type="match status" value="1"/>
</dbReference>
<evidence type="ECO:0000256" key="1">
    <source>
        <dbReference type="ARBA" id="ARBA00022801"/>
    </source>
</evidence>
<dbReference type="SUPFAM" id="SSF52738">
    <property type="entry name" value="Methylesterase CheB, C-terminal domain"/>
    <property type="match status" value="1"/>
</dbReference>
<dbReference type="Pfam" id="PF01339">
    <property type="entry name" value="CheB_methylest"/>
    <property type="match status" value="1"/>
</dbReference>
<keyword evidence="4" id="KW-0145">Chemotaxis</keyword>